<sequence length="463" mass="50327">MMSGRHKKTKLRVYVGPSANTKAVHNVNDDANPVYIESPHCCANVAMRIRDFAGFTPNNTPPIPNTPYFGSRKRNFSMQMQVRFKKPVSADSLMFGGMFDGKVAPPMGAWVALKFAGLIDPAIAYDIYADRPWILSPMFCSMNIVDVRDAPCTWKELEEKYGCTSIVDQVAPSQSRSAPKLSSAGLASSVRSDHSSADSIGNGSSNTGKSSKSFDGGRPSAVNLGISRVLGDNGTPPNEATPRSSFSSLRSVRSVAPPTSNPGLREVALQAADVAKKAGRPSVKEILGEWECGGEKELQENNKGLVGDIKEGAQTVGPIFGESNVTERRRWFQTASNRESMILSPDKVYNLEIFAPFFNWNTFDVNLGIAFNVAPYINDQPIRIVMQSRDREITYVCFEMKLARTDEEIYEPPPPVDEDESDDEEPAASDARAGGAGSGSKVAAVVKPADGKESDDEDEFFDA</sequence>
<keyword evidence="4" id="KW-1185">Reference proteome</keyword>
<proteinExistence type="predicted"/>
<feature type="region of interest" description="Disordered" evidence="1">
    <location>
        <begin position="172"/>
        <end position="263"/>
    </location>
</feature>
<feature type="domain" description="Domain of unknown function at the cortex 1" evidence="2">
    <location>
        <begin position="10"/>
        <end position="166"/>
    </location>
</feature>
<dbReference type="STRING" id="1344416.A0A139AKZ5"/>
<feature type="region of interest" description="Disordered" evidence="1">
    <location>
        <begin position="407"/>
        <end position="463"/>
    </location>
</feature>
<name>A0A139AKZ5_GONPJ</name>
<gene>
    <name evidence="3" type="ORF">M427DRAFT_122185</name>
</gene>
<feature type="compositionally biased region" description="Acidic residues" evidence="1">
    <location>
        <begin position="453"/>
        <end position="463"/>
    </location>
</feature>
<feature type="compositionally biased region" description="Low complexity" evidence="1">
    <location>
        <begin position="197"/>
        <end position="213"/>
    </location>
</feature>
<evidence type="ECO:0000313" key="4">
    <source>
        <dbReference type="Proteomes" id="UP000070544"/>
    </source>
</evidence>
<dbReference type="OrthoDB" id="2119945at2759"/>
<feature type="domain" description="Domain of unknown function at the cortex 1" evidence="2">
    <location>
        <begin position="322"/>
        <end position="402"/>
    </location>
</feature>
<feature type="compositionally biased region" description="Acidic residues" evidence="1">
    <location>
        <begin position="416"/>
        <end position="427"/>
    </location>
</feature>
<dbReference type="EMBL" id="KQ965748">
    <property type="protein sequence ID" value="KXS17095.1"/>
    <property type="molecule type" value="Genomic_DNA"/>
</dbReference>
<dbReference type="Proteomes" id="UP000070544">
    <property type="component" value="Unassembled WGS sequence"/>
</dbReference>
<evidence type="ECO:0000256" key="1">
    <source>
        <dbReference type="SAM" id="MobiDB-lite"/>
    </source>
</evidence>
<accession>A0A139AKZ5</accession>
<evidence type="ECO:0000259" key="2">
    <source>
        <dbReference type="Pfam" id="PF08588"/>
    </source>
</evidence>
<dbReference type="InterPro" id="IPR013897">
    <property type="entry name" value="Duc1"/>
</dbReference>
<feature type="compositionally biased region" description="Low complexity" evidence="1">
    <location>
        <begin position="428"/>
        <end position="446"/>
    </location>
</feature>
<evidence type="ECO:0000313" key="3">
    <source>
        <dbReference type="EMBL" id="KXS17095.1"/>
    </source>
</evidence>
<feature type="compositionally biased region" description="Low complexity" evidence="1">
    <location>
        <begin position="243"/>
        <end position="255"/>
    </location>
</feature>
<dbReference type="OMA" id="RESEYFN"/>
<organism evidence="3 4">
    <name type="scientific">Gonapodya prolifera (strain JEL478)</name>
    <name type="common">Monoblepharis prolifera</name>
    <dbReference type="NCBI Taxonomy" id="1344416"/>
    <lineage>
        <taxon>Eukaryota</taxon>
        <taxon>Fungi</taxon>
        <taxon>Fungi incertae sedis</taxon>
        <taxon>Chytridiomycota</taxon>
        <taxon>Chytridiomycota incertae sedis</taxon>
        <taxon>Monoblepharidomycetes</taxon>
        <taxon>Monoblepharidales</taxon>
        <taxon>Gonapodyaceae</taxon>
        <taxon>Gonapodya</taxon>
    </lineage>
</organism>
<dbReference type="PANTHER" id="PTHR34826">
    <property type="entry name" value="UPF0590 PROTEIN C409.17C"/>
    <property type="match status" value="1"/>
</dbReference>
<reference evidence="3 4" key="1">
    <citation type="journal article" date="2015" name="Genome Biol. Evol.">
        <title>Phylogenomic analyses indicate that early fungi evolved digesting cell walls of algal ancestors of land plants.</title>
        <authorList>
            <person name="Chang Y."/>
            <person name="Wang S."/>
            <person name="Sekimoto S."/>
            <person name="Aerts A.L."/>
            <person name="Choi C."/>
            <person name="Clum A."/>
            <person name="LaButti K.M."/>
            <person name="Lindquist E.A."/>
            <person name="Yee Ngan C."/>
            <person name="Ohm R.A."/>
            <person name="Salamov A.A."/>
            <person name="Grigoriev I.V."/>
            <person name="Spatafora J.W."/>
            <person name="Berbee M.L."/>
        </authorList>
    </citation>
    <scope>NUCLEOTIDE SEQUENCE [LARGE SCALE GENOMIC DNA]</scope>
    <source>
        <strain evidence="3 4">JEL478</strain>
    </source>
</reference>
<dbReference type="PANTHER" id="PTHR34826:SF2">
    <property type="entry name" value="UPF0590 PROTEIN C409.17C"/>
    <property type="match status" value="1"/>
</dbReference>
<protein>
    <recommendedName>
        <fullName evidence="2">Domain of unknown function at the cortex 1 domain-containing protein</fullName>
    </recommendedName>
</protein>
<dbReference type="Pfam" id="PF08588">
    <property type="entry name" value="Duc1"/>
    <property type="match status" value="2"/>
</dbReference>
<dbReference type="AlphaFoldDB" id="A0A139AKZ5"/>